<dbReference type="InterPro" id="IPR000249">
    <property type="entry name" value="BMC_dom"/>
</dbReference>
<evidence type="ECO:0000259" key="3">
    <source>
        <dbReference type="PROSITE" id="PS51931"/>
    </source>
</evidence>
<name>L0DYL8_THIND</name>
<dbReference type="OrthoDB" id="5800762at2"/>
<dbReference type="InterPro" id="IPR037233">
    <property type="entry name" value="CcmK-like_sf"/>
</dbReference>
<dbReference type="AlphaFoldDB" id="L0DYL8"/>
<dbReference type="CDD" id="cd07052">
    <property type="entry name" value="BMC_like_1_repeat2"/>
    <property type="match status" value="1"/>
</dbReference>
<evidence type="ECO:0000313" key="4">
    <source>
        <dbReference type="EMBL" id="AGA34102.1"/>
    </source>
</evidence>
<dbReference type="Proteomes" id="UP000010809">
    <property type="component" value="Chromosome"/>
</dbReference>
<dbReference type="PATRIC" id="fig|1255043.3.peg.2482"/>
<dbReference type="GO" id="GO:0031469">
    <property type="term" value="C:bacterial microcompartment"/>
    <property type="evidence" value="ECO:0007669"/>
    <property type="project" value="UniProtKB-SubCell"/>
</dbReference>
<accession>L0DYL8</accession>
<dbReference type="Gene3D" id="3.30.70.1710">
    <property type="match status" value="2"/>
</dbReference>
<organism evidence="4 5">
    <name type="scientific">Thioalkalivibrio nitratireducens (strain DSM 14787 / UNIQEM 213 / ALEN2)</name>
    <dbReference type="NCBI Taxonomy" id="1255043"/>
    <lineage>
        <taxon>Bacteria</taxon>
        <taxon>Pseudomonadati</taxon>
        <taxon>Pseudomonadota</taxon>
        <taxon>Gammaproteobacteria</taxon>
        <taxon>Chromatiales</taxon>
        <taxon>Ectothiorhodospiraceae</taxon>
        <taxon>Thioalkalivibrio</taxon>
    </lineage>
</organism>
<dbReference type="RefSeq" id="WP_015259218.1">
    <property type="nucleotide sequence ID" value="NC_019902.2"/>
</dbReference>
<dbReference type="SMART" id="SM00877">
    <property type="entry name" value="BMC"/>
    <property type="match status" value="1"/>
</dbReference>
<keyword evidence="5" id="KW-1185">Reference proteome</keyword>
<evidence type="ECO:0000256" key="1">
    <source>
        <dbReference type="ARBA" id="ARBA00024322"/>
    </source>
</evidence>
<dbReference type="InterPro" id="IPR044870">
    <property type="entry name" value="BMC_CP"/>
</dbReference>
<evidence type="ECO:0000313" key="5">
    <source>
        <dbReference type="Proteomes" id="UP000010809"/>
    </source>
</evidence>
<dbReference type="EMBL" id="CP003989">
    <property type="protein sequence ID" value="AGA34102.1"/>
    <property type="molecule type" value="Genomic_DNA"/>
</dbReference>
<proteinExistence type="predicted"/>
<comment type="subcellular location">
    <subcellularLocation>
        <location evidence="1">Bacterial microcompartment</location>
    </subcellularLocation>
</comment>
<feature type="domain" description="BMC circularly permuted" evidence="3">
    <location>
        <begin position="21"/>
        <end position="123"/>
    </location>
</feature>
<keyword evidence="2" id="KW-1283">Bacterial microcompartment</keyword>
<dbReference type="PROSITE" id="PS51931">
    <property type="entry name" value="BMC_CP"/>
    <property type="match status" value="2"/>
</dbReference>
<reference evidence="4" key="1">
    <citation type="submission" date="2015-12" db="EMBL/GenBank/DDBJ databases">
        <authorList>
            <person name="Tikhonova T.V."/>
            <person name="Pavlov A.R."/>
            <person name="Beletsky A.V."/>
            <person name="Mardanov A.V."/>
            <person name="Sorokin D.Y."/>
            <person name="Ravin N.V."/>
            <person name="Popov V.O."/>
        </authorList>
    </citation>
    <scope>NUCLEOTIDE SEQUENCE</scope>
    <source>
        <strain evidence="4">DSM 14787</strain>
    </source>
</reference>
<dbReference type="STRING" id="1255043.TVNIR_2459"/>
<protein>
    <submittedName>
        <fullName evidence="4">Microcompartments protein</fullName>
    </submittedName>
</protein>
<dbReference type="HOGENOM" id="CLU_091281_0_0_6"/>
<dbReference type="KEGG" id="tni:TVNIR_2459"/>
<feature type="domain" description="BMC circularly permuted" evidence="3">
    <location>
        <begin position="124"/>
        <end position="224"/>
    </location>
</feature>
<dbReference type="CDD" id="cd07051">
    <property type="entry name" value="BMC_like_1_repeat1"/>
    <property type="match status" value="1"/>
</dbReference>
<dbReference type="SUPFAM" id="SSF143414">
    <property type="entry name" value="CcmK-like"/>
    <property type="match status" value="1"/>
</dbReference>
<sequence>MLHETSSQRTRPHDRDSAVIALRTFVYINSLQPQLASYMGTVSQGFLPKPGDSCAWLEVEPGMAIHRLTDVALKAAQVHLGQMVVERAFGSMVIHHRDQSNVLESSQVVFDRMGTTARARQQCRVAWHEIIRGISPDHAVLINRQNRKGSMILPGQSIFILETEPAGYIIYAANEAEKAANITLCEAHAVGAFGRLTLAGREADIEVAAHAALSAVDRINTRVD</sequence>
<dbReference type="eggNOG" id="COG4577">
    <property type="taxonomic scope" value="Bacteria"/>
</dbReference>
<gene>
    <name evidence="4" type="ordered locus">TVNIR_2459</name>
</gene>
<evidence type="ECO:0000256" key="2">
    <source>
        <dbReference type="ARBA" id="ARBA00024446"/>
    </source>
</evidence>